<feature type="domain" description="SAF" evidence="2">
    <location>
        <begin position="48"/>
        <end position="110"/>
    </location>
</feature>
<dbReference type="Pfam" id="PF08666">
    <property type="entry name" value="SAF"/>
    <property type="match status" value="1"/>
</dbReference>
<comment type="caution">
    <text evidence="3">The sequence shown here is derived from an EMBL/GenBank/DDBJ whole genome shotgun (WGS) entry which is preliminary data.</text>
</comment>
<accession>A0A3N0B564</accession>
<dbReference type="InterPro" id="IPR017592">
    <property type="entry name" value="Pilus_assmbl_Flp-typ_CpaB"/>
</dbReference>
<feature type="region of interest" description="Disordered" evidence="1">
    <location>
        <begin position="216"/>
        <end position="307"/>
    </location>
</feature>
<dbReference type="Pfam" id="PF16976">
    <property type="entry name" value="RcpC"/>
    <property type="match status" value="1"/>
</dbReference>
<gene>
    <name evidence="3" type="primary">cpaB</name>
    <name evidence="3" type="ORF">DMP06_01555</name>
</gene>
<organism evidence="3 4">
    <name type="scientific">Slackia equolifaciens</name>
    <dbReference type="NCBI Taxonomy" id="498718"/>
    <lineage>
        <taxon>Bacteria</taxon>
        <taxon>Bacillati</taxon>
        <taxon>Actinomycetota</taxon>
        <taxon>Coriobacteriia</taxon>
        <taxon>Eggerthellales</taxon>
        <taxon>Eggerthellaceae</taxon>
        <taxon>Slackia</taxon>
    </lineage>
</organism>
<dbReference type="Proteomes" id="UP000269591">
    <property type="component" value="Unassembled WGS sequence"/>
</dbReference>
<dbReference type="EMBL" id="QIBX01000001">
    <property type="protein sequence ID" value="RNL42118.1"/>
    <property type="molecule type" value="Genomic_DNA"/>
</dbReference>
<feature type="compositionally biased region" description="Polar residues" evidence="1">
    <location>
        <begin position="296"/>
        <end position="307"/>
    </location>
</feature>
<dbReference type="AlphaFoldDB" id="A0A3N0B564"/>
<dbReference type="NCBIfam" id="TIGR03177">
    <property type="entry name" value="pilus_cpaB"/>
    <property type="match status" value="1"/>
</dbReference>
<evidence type="ECO:0000313" key="4">
    <source>
        <dbReference type="Proteomes" id="UP000269591"/>
    </source>
</evidence>
<keyword evidence="4" id="KW-1185">Reference proteome</keyword>
<dbReference type="CDD" id="cd11614">
    <property type="entry name" value="SAF_CpaB_FlgA_like"/>
    <property type="match status" value="1"/>
</dbReference>
<sequence length="307" mass="30944">MRRRKSLIAGLVCGLLCVAAILLYAQELNDQVEAERAEALARFGGEQVEAYVATKDIAAGEAVSAANSEKRLWVGELLPQDAVLDLAAVEGKTLSSPVYAGEVVSMRRFEEQGAPALQVPEGLCAVSVPSKSVSAVGGSVTAGSAVDVYATSGTATERLAASVLVLSTSATSAEGEDSNDDISWVTLAVAPDLVQELIAAAQKAELYFTLPSEGASLEGQSTTDSNADGNGGMPWNPAGDEGDAESDMSVGAESDVGADAEEEGESADSNGSEDGRALGDAADEAPPEGAAGRSAASLSNEGAGTSA</sequence>
<protein>
    <submittedName>
        <fullName evidence="3">Flp pilus assembly protein CpaB</fullName>
    </submittedName>
</protein>
<reference evidence="4" key="1">
    <citation type="submission" date="2018-05" db="EMBL/GenBank/DDBJ databases">
        <title>Genome Sequencing of selected type strains of the family Eggerthellaceae.</title>
        <authorList>
            <person name="Danylec N."/>
            <person name="Stoll D.A."/>
            <person name="Doetsch A."/>
            <person name="Huch M."/>
        </authorList>
    </citation>
    <scope>NUCLEOTIDE SEQUENCE [LARGE SCALE GENOMIC DNA]</scope>
    <source>
        <strain evidence="4">DSM 24851</strain>
    </source>
</reference>
<name>A0A3N0B564_9ACTN</name>
<proteinExistence type="predicted"/>
<evidence type="ECO:0000259" key="2">
    <source>
        <dbReference type="SMART" id="SM00858"/>
    </source>
</evidence>
<evidence type="ECO:0000256" key="1">
    <source>
        <dbReference type="SAM" id="MobiDB-lite"/>
    </source>
</evidence>
<dbReference type="OrthoDB" id="3177887at2"/>
<feature type="compositionally biased region" description="Acidic residues" evidence="1">
    <location>
        <begin position="256"/>
        <end position="266"/>
    </location>
</feature>
<dbReference type="SMART" id="SM00858">
    <property type="entry name" value="SAF"/>
    <property type="match status" value="1"/>
</dbReference>
<dbReference type="InterPro" id="IPR031571">
    <property type="entry name" value="RcpC_dom"/>
</dbReference>
<dbReference type="RefSeq" id="WP_123207976.1">
    <property type="nucleotide sequence ID" value="NZ_JBHTHO010000008.1"/>
</dbReference>
<dbReference type="InterPro" id="IPR013974">
    <property type="entry name" value="SAF"/>
</dbReference>
<feature type="compositionally biased region" description="Polar residues" evidence="1">
    <location>
        <begin position="218"/>
        <end position="228"/>
    </location>
</feature>
<evidence type="ECO:0000313" key="3">
    <source>
        <dbReference type="EMBL" id="RNL42118.1"/>
    </source>
</evidence>